<proteinExistence type="predicted"/>
<protein>
    <submittedName>
        <fullName evidence="2">Peroxide stress protein YaaA</fullName>
    </submittedName>
</protein>
<dbReference type="EMBL" id="JAWJYN010000001">
    <property type="protein sequence ID" value="MDZ8161661.1"/>
    <property type="molecule type" value="Genomic_DNA"/>
</dbReference>
<accession>A0ABU5N6K4</accession>
<dbReference type="Proteomes" id="UP001291912">
    <property type="component" value="Unassembled WGS sequence"/>
</dbReference>
<feature type="region of interest" description="Disordered" evidence="1">
    <location>
        <begin position="1"/>
        <end position="21"/>
    </location>
</feature>
<keyword evidence="3" id="KW-1185">Reference proteome</keyword>
<evidence type="ECO:0000313" key="3">
    <source>
        <dbReference type="Proteomes" id="UP001291912"/>
    </source>
</evidence>
<dbReference type="InterPro" id="IPR005583">
    <property type="entry name" value="YaaA"/>
</dbReference>
<dbReference type="Pfam" id="PF03883">
    <property type="entry name" value="H2O2_YaaD"/>
    <property type="match status" value="1"/>
</dbReference>
<gene>
    <name evidence="2" type="primary">yaaA</name>
    <name evidence="2" type="ORF">R2Q92_07390</name>
</gene>
<evidence type="ECO:0000313" key="2">
    <source>
        <dbReference type="EMBL" id="MDZ8161661.1"/>
    </source>
</evidence>
<dbReference type="PANTHER" id="PTHR30283">
    <property type="entry name" value="PEROXIDE STRESS RESPONSE PROTEIN YAAA"/>
    <property type="match status" value="1"/>
</dbReference>
<evidence type="ECO:0000256" key="1">
    <source>
        <dbReference type="SAM" id="MobiDB-lite"/>
    </source>
</evidence>
<dbReference type="PANTHER" id="PTHR30283:SF4">
    <property type="entry name" value="PEROXIDE STRESS RESISTANCE PROTEIN YAAA"/>
    <property type="match status" value="1"/>
</dbReference>
<dbReference type="RefSeq" id="WP_194425150.1">
    <property type="nucleotide sequence ID" value="NZ_BAAAPT010000001.1"/>
</dbReference>
<comment type="caution">
    <text evidence="2">The sequence shown here is derived from an EMBL/GenBank/DDBJ whole genome shotgun (WGS) entry which is preliminary data.</text>
</comment>
<organism evidence="2 3">
    <name type="scientific">Microbacterium aquimaris</name>
    <dbReference type="NCBI Taxonomy" id="459816"/>
    <lineage>
        <taxon>Bacteria</taxon>
        <taxon>Bacillati</taxon>
        <taxon>Actinomycetota</taxon>
        <taxon>Actinomycetes</taxon>
        <taxon>Micrococcales</taxon>
        <taxon>Microbacteriaceae</taxon>
        <taxon>Microbacterium</taxon>
    </lineage>
</organism>
<reference evidence="2 3" key="1">
    <citation type="submission" date="2023-10" db="EMBL/GenBank/DDBJ databases">
        <title>Microbacterium xanthum sp. nov., isolated from seaweed.</title>
        <authorList>
            <person name="Lee S.D."/>
        </authorList>
    </citation>
    <scope>NUCLEOTIDE SEQUENCE [LARGE SCALE GENOMIC DNA]</scope>
    <source>
        <strain evidence="2 3">KCTC 19124</strain>
    </source>
</reference>
<sequence>MLVLLPPSETKRPGGDGPPLALEGLAHPSLRERRASVVAALVSLSDDEEAAARVLKLGKTQRGDIALNARLRGSPTMPAIDRYTGVLFDALDAQSLGATARAWLSDHVEVHSAPFGPVAAMDPIPGYRMSAAVSLPALGPSKRLWARAVTDALAASAPGFLLDLRSEAYTALGPVPMSVASSYVRVVAAGPDGVARALNHFNKHAKGELVRRLATTGARIAGRDDMIAWAEANGVDLRPGERGELLLFAQ</sequence>
<name>A0ABU5N6K4_9MICO</name>